<dbReference type="Proteomes" id="UP001642409">
    <property type="component" value="Unassembled WGS sequence"/>
</dbReference>
<comment type="caution">
    <text evidence="2">The sequence shown here is derived from an EMBL/GenBank/DDBJ whole genome shotgun (WGS) entry which is preliminary data.</text>
</comment>
<reference evidence="2 3" key="1">
    <citation type="submission" date="2024-07" db="EMBL/GenBank/DDBJ databases">
        <authorList>
            <person name="Akdeniz Z."/>
        </authorList>
    </citation>
    <scope>NUCLEOTIDE SEQUENCE [LARGE SCALE GENOMIC DNA]</scope>
</reference>
<evidence type="ECO:0000313" key="3">
    <source>
        <dbReference type="Proteomes" id="UP001642409"/>
    </source>
</evidence>
<evidence type="ECO:0000313" key="2">
    <source>
        <dbReference type="EMBL" id="CAL5991089.1"/>
    </source>
</evidence>
<sequence length="148" mass="17676">MKSHKSNEPLKNLCPPSSIQNESITLQETQPQQQEPRLLEAQIFKFEPKVYKWSISSHRKFCIVGYGLGWDRLLPKQVQKFLPHIDRLVIQKHLNKTKKAIKFHEFYTDISNLPKEFQEDPAFLRIVHYWKENKSRMPDKDIFELITD</sequence>
<name>A0ABP1HFN2_9EUKA</name>
<keyword evidence="3" id="KW-1185">Reference proteome</keyword>
<gene>
    <name evidence="2" type="ORF">HINF_LOCUS11921</name>
</gene>
<feature type="region of interest" description="Disordered" evidence="1">
    <location>
        <begin position="1"/>
        <end position="33"/>
    </location>
</feature>
<accession>A0ABP1HFN2</accession>
<dbReference type="EMBL" id="CAXDID020000026">
    <property type="protein sequence ID" value="CAL5991089.1"/>
    <property type="molecule type" value="Genomic_DNA"/>
</dbReference>
<protein>
    <submittedName>
        <fullName evidence="2">Uncharacterized protein</fullName>
    </submittedName>
</protein>
<proteinExistence type="predicted"/>
<organism evidence="2 3">
    <name type="scientific">Hexamita inflata</name>
    <dbReference type="NCBI Taxonomy" id="28002"/>
    <lineage>
        <taxon>Eukaryota</taxon>
        <taxon>Metamonada</taxon>
        <taxon>Diplomonadida</taxon>
        <taxon>Hexamitidae</taxon>
        <taxon>Hexamitinae</taxon>
        <taxon>Hexamita</taxon>
    </lineage>
</organism>
<evidence type="ECO:0000256" key="1">
    <source>
        <dbReference type="SAM" id="MobiDB-lite"/>
    </source>
</evidence>
<feature type="compositionally biased region" description="Polar residues" evidence="1">
    <location>
        <begin position="15"/>
        <end position="24"/>
    </location>
</feature>